<gene>
    <name evidence="2" type="ORF">J3R75_003107</name>
</gene>
<reference evidence="2" key="1">
    <citation type="submission" date="2023-07" db="EMBL/GenBank/DDBJ databases">
        <title>Genomic Encyclopedia of Type Strains, Phase IV (KMG-IV): sequencing the most valuable type-strain genomes for metagenomic binning, comparative biology and taxonomic classification.</title>
        <authorList>
            <person name="Goeker M."/>
        </authorList>
    </citation>
    <scope>NUCLEOTIDE SEQUENCE</scope>
    <source>
        <strain evidence="2">DSM 24202</strain>
    </source>
</reference>
<evidence type="ECO:0000313" key="3">
    <source>
        <dbReference type="Proteomes" id="UP001238163"/>
    </source>
</evidence>
<dbReference type="RefSeq" id="WP_307263154.1">
    <property type="nucleotide sequence ID" value="NZ_JAUSVL010000001.1"/>
</dbReference>
<dbReference type="Proteomes" id="UP001238163">
    <property type="component" value="Unassembled WGS sequence"/>
</dbReference>
<proteinExistence type="predicted"/>
<evidence type="ECO:0000313" key="2">
    <source>
        <dbReference type="EMBL" id="MDQ0291000.1"/>
    </source>
</evidence>
<dbReference type="AlphaFoldDB" id="A0AAE3VIG7"/>
<keyword evidence="3" id="KW-1185">Reference proteome</keyword>
<name>A0AAE3VIG7_9BACT</name>
<dbReference type="EMBL" id="JAUSVL010000001">
    <property type="protein sequence ID" value="MDQ0291000.1"/>
    <property type="molecule type" value="Genomic_DNA"/>
</dbReference>
<protein>
    <submittedName>
        <fullName evidence="2">Uncharacterized protein</fullName>
    </submittedName>
</protein>
<accession>A0AAE3VIG7</accession>
<organism evidence="2 3">
    <name type="scientific">Oligosphaera ethanolica</name>
    <dbReference type="NCBI Taxonomy" id="760260"/>
    <lineage>
        <taxon>Bacteria</taxon>
        <taxon>Pseudomonadati</taxon>
        <taxon>Lentisphaerota</taxon>
        <taxon>Oligosphaeria</taxon>
        <taxon>Oligosphaerales</taxon>
        <taxon>Oligosphaeraceae</taxon>
        <taxon>Oligosphaera</taxon>
    </lineage>
</organism>
<evidence type="ECO:0000256" key="1">
    <source>
        <dbReference type="SAM" id="MobiDB-lite"/>
    </source>
</evidence>
<comment type="caution">
    <text evidence="2">The sequence shown here is derived from an EMBL/GenBank/DDBJ whole genome shotgun (WGS) entry which is preliminary data.</text>
</comment>
<sequence>MGLAKGRKALAALTPEQRSENARKAAKARWAKTKNEKKEE</sequence>
<feature type="region of interest" description="Disordered" evidence="1">
    <location>
        <begin position="1"/>
        <end position="40"/>
    </location>
</feature>